<dbReference type="EMBL" id="RXLP01000027">
    <property type="protein sequence ID" value="TCD53624.1"/>
    <property type="molecule type" value="Genomic_DNA"/>
</dbReference>
<gene>
    <name evidence="4" type="ORF">EJ419_08270</name>
</gene>
<keyword evidence="2" id="KW-0472">Membrane</keyword>
<organism evidence="4 5">
    <name type="scientific">Alloscardovia theropitheci</name>
    <dbReference type="NCBI Taxonomy" id="2496842"/>
    <lineage>
        <taxon>Bacteria</taxon>
        <taxon>Bacillati</taxon>
        <taxon>Actinomycetota</taxon>
        <taxon>Actinomycetes</taxon>
        <taxon>Bifidobacteriales</taxon>
        <taxon>Bifidobacteriaceae</taxon>
        <taxon>Alloscardovia</taxon>
    </lineage>
</organism>
<keyword evidence="5" id="KW-1185">Reference proteome</keyword>
<feature type="region of interest" description="Disordered" evidence="1">
    <location>
        <begin position="1"/>
        <end position="25"/>
    </location>
</feature>
<evidence type="ECO:0000256" key="2">
    <source>
        <dbReference type="SAM" id="Phobius"/>
    </source>
</evidence>
<reference evidence="4 5" key="1">
    <citation type="submission" date="2018-12" db="EMBL/GenBank/DDBJ databases">
        <title>Alloscrdovia theropitheci sp. nov: a novel taxon from the feces of the bleeding-herat monkey (Theropithecus geleda).</title>
        <authorList>
            <person name="Modesto M."/>
        </authorList>
    </citation>
    <scope>NUCLEOTIDE SEQUENCE [LARGE SCALE GENOMIC DNA]</scope>
    <source>
        <strain evidence="4 5">GLDI4/2</strain>
    </source>
</reference>
<evidence type="ECO:0000259" key="3">
    <source>
        <dbReference type="Pfam" id="PF13399"/>
    </source>
</evidence>
<keyword evidence="2" id="KW-0812">Transmembrane</keyword>
<sequence length="217" mass="22580">MVSSHSDYPRDEFDHITGGNGGAHRGSKTILARIMPYIIAIVVAAVLAGIFLTWTNGWLGRNGLNLFPSTSSTTTQQSNGSTQSSQSSKKTDSQSNSSNGSSQSSSDSTSSSASNSSSETQQTAAQPDKSRSVYVFNATGINGYAADRASVLTNAGYSSVTPTNPSTGNLPSENTVWYVNDGDQTTAQDVASQLGISNVQKVNGLNQGDIAVILVSQ</sequence>
<dbReference type="Proteomes" id="UP000291289">
    <property type="component" value="Unassembled WGS sequence"/>
</dbReference>
<dbReference type="Pfam" id="PF13399">
    <property type="entry name" value="LytR_C"/>
    <property type="match status" value="1"/>
</dbReference>
<feature type="transmembrane region" description="Helical" evidence="2">
    <location>
        <begin position="34"/>
        <end position="54"/>
    </location>
</feature>
<dbReference type="Gene3D" id="3.30.70.2390">
    <property type="match status" value="1"/>
</dbReference>
<keyword evidence="2" id="KW-1133">Transmembrane helix</keyword>
<feature type="domain" description="LytR/CpsA/Psr regulator C-terminal" evidence="3">
    <location>
        <begin position="132"/>
        <end position="214"/>
    </location>
</feature>
<feature type="compositionally biased region" description="Low complexity" evidence="1">
    <location>
        <begin position="70"/>
        <end position="126"/>
    </location>
</feature>
<dbReference type="RefSeq" id="WP_131285459.1">
    <property type="nucleotide sequence ID" value="NZ_RXLP01000027.1"/>
</dbReference>
<evidence type="ECO:0000313" key="4">
    <source>
        <dbReference type="EMBL" id="TCD53624.1"/>
    </source>
</evidence>
<protein>
    <submittedName>
        <fullName evidence="4">LytR family transcriptional regulator</fullName>
    </submittedName>
</protein>
<dbReference type="OrthoDB" id="3242784at2"/>
<comment type="caution">
    <text evidence="4">The sequence shown here is derived from an EMBL/GenBank/DDBJ whole genome shotgun (WGS) entry which is preliminary data.</text>
</comment>
<accession>A0A4R0QN94</accession>
<evidence type="ECO:0000313" key="5">
    <source>
        <dbReference type="Proteomes" id="UP000291289"/>
    </source>
</evidence>
<dbReference type="InterPro" id="IPR027381">
    <property type="entry name" value="LytR/CpsA/Psr_C"/>
</dbReference>
<name>A0A4R0QN94_9BIFI</name>
<dbReference type="AlphaFoldDB" id="A0A4R0QN94"/>
<evidence type="ECO:0000256" key="1">
    <source>
        <dbReference type="SAM" id="MobiDB-lite"/>
    </source>
</evidence>
<feature type="region of interest" description="Disordered" evidence="1">
    <location>
        <begin position="70"/>
        <end position="129"/>
    </location>
</feature>
<proteinExistence type="predicted"/>